<organism evidence="3">
    <name type="scientific">marine metagenome</name>
    <dbReference type="NCBI Taxonomy" id="408172"/>
    <lineage>
        <taxon>unclassified sequences</taxon>
        <taxon>metagenomes</taxon>
        <taxon>ecological metagenomes</taxon>
    </lineage>
</organism>
<dbReference type="SUPFAM" id="SSF50129">
    <property type="entry name" value="GroES-like"/>
    <property type="match status" value="1"/>
</dbReference>
<dbReference type="Pfam" id="PF08240">
    <property type="entry name" value="ADH_N"/>
    <property type="match status" value="1"/>
</dbReference>
<evidence type="ECO:0000259" key="2">
    <source>
        <dbReference type="SMART" id="SM00829"/>
    </source>
</evidence>
<sequence>MYFLNFVMTDCQSIYVTRHGPPSVLRYQQDSLDDPKPGEVQVSIQYSGINFADIMGRIGLYPTAPKPPYVPGFEIAGIVEKANGDGLAEWEGKTVVGLSRFHGYSTHANTPINQLFIIDEKWLSVAAAIPVNYLTAYFMMIHQSGLREGEWILIHGIGGGVGIAALQVAQHLGAKIIGTASGLKHEKLKGMGVEHLIDYRQEEVKNRVMEMTDGKGADVILDPLGGKALKESYHCLSEFGRLVSYGFSRAAPGTKKNILKILPEYLGMPKFNPINLMSKNKGVFGFHLGLIRKREDLVRRYGNILFDWLEKGIIAPEVDRIFPLENAADAHQYIADRKNFGKVLLLTE</sequence>
<proteinExistence type="predicted"/>
<evidence type="ECO:0000313" key="3">
    <source>
        <dbReference type="EMBL" id="SVB52412.1"/>
    </source>
</evidence>
<dbReference type="SUPFAM" id="SSF51735">
    <property type="entry name" value="NAD(P)-binding Rossmann-fold domains"/>
    <property type="match status" value="1"/>
</dbReference>
<dbReference type="InterPro" id="IPR011032">
    <property type="entry name" value="GroES-like_sf"/>
</dbReference>
<dbReference type="PANTHER" id="PTHR44054">
    <property type="entry name" value="SYNAPTIC VESICLE MEMBRANE PROTEIN VAT-1 HOMOLOG-LIKE"/>
    <property type="match status" value="1"/>
</dbReference>
<feature type="domain" description="Enoyl reductase (ER)" evidence="2">
    <location>
        <begin position="20"/>
        <end position="345"/>
    </location>
</feature>
<reference evidence="3" key="1">
    <citation type="submission" date="2018-05" db="EMBL/GenBank/DDBJ databases">
        <authorList>
            <person name="Lanie J.A."/>
            <person name="Ng W.-L."/>
            <person name="Kazmierczak K.M."/>
            <person name="Andrzejewski T.M."/>
            <person name="Davidsen T.M."/>
            <person name="Wayne K.J."/>
            <person name="Tettelin H."/>
            <person name="Glass J.I."/>
            <person name="Rusch D."/>
            <person name="Podicherti R."/>
            <person name="Tsui H.-C.T."/>
            <person name="Winkler M.E."/>
        </authorList>
    </citation>
    <scope>NUCLEOTIDE SEQUENCE</scope>
</reference>
<gene>
    <name evidence="3" type="ORF">METZ01_LOCUS205266</name>
</gene>
<dbReference type="SMART" id="SM00829">
    <property type="entry name" value="PKS_ER"/>
    <property type="match status" value="1"/>
</dbReference>
<evidence type="ECO:0000256" key="1">
    <source>
        <dbReference type="ARBA" id="ARBA00023002"/>
    </source>
</evidence>
<dbReference type="AlphaFoldDB" id="A0A382EQ16"/>
<accession>A0A382EQ16</accession>
<dbReference type="InterPro" id="IPR013154">
    <property type="entry name" value="ADH-like_N"/>
</dbReference>
<dbReference type="InterPro" id="IPR036291">
    <property type="entry name" value="NAD(P)-bd_dom_sf"/>
</dbReference>
<dbReference type="InterPro" id="IPR052100">
    <property type="entry name" value="SV-ATPase_mito-regulator"/>
</dbReference>
<dbReference type="GO" id="GO:0016491">
    <property type="term" value="F:oxidoreductase activity"/>
    <property type="evidence" value="ECO:0007669"/>
    <property type="project" value="UniProtKB-KW"/>
</dbReference>
<dbReference type="EMBL" id="UINC01045534">
    <property type="protein sequence ID" value="SVB52412.1"/>
    <property type="molecule type" value="Genomic_DNA"/>
</dbReference>
<dbReference type="Gene3D" id="3.40.50.720">
    <property type="entry name" value="NAD(P)-binding Rossmann-like Domain"/>
    <property type="match status" value="1"/>
</dbReference>
<name>A0A382EQ16_9ZZZZ</name>
<protein>
    <recommendedName>
        <fullName evidence="2">Enoyl reductase (ER) domain-containing protein</fullName>
    </recommendedName>
</protein>
<dbReference type="InterPro" id="IPR020843">
    <property type="entry name" value="ER"/>
</dbReference>
<keyword evidence="1" id="KW-0560">Oxidoreductase</keyword>
<dbReference type="PANTHER" id="PTHR44054:SF1">
    <property type="entry name" value="SYNAPTIC VESICLE MEMBRANE PROTEIN VAT-1 HOMOLOG"/>
    <property type="match status" value="1"/>
</dbReference>
<dbReference type="Gene3D" id="3.90.180.10">
    <property type="entry name" value="Medium-chain alcohol dehydrogenases, catalytic domain"/>
    <property type="match status" value="1"/>
</dbReference>
<dbReference type="InterPro" id="IPR013149">
    <property type="entry name" value="ADH-like_C"/>
</dbReference>
<dbReference type="Pfam" id="PF00107">
    <property type="entry name" value="ADH_zinc_N"/>
    <property type="match status" value="1"/>
</dbReference>